<dbReference type="Proteomes" id="UP001295684">
    <property type="component" value="Unassembled WGS sequence"/>
</dbReference>
<evidence type="ECO:0000313" key="2">
    <source>
        <dbReference type="EMBL" id="CAI2361483.1"/>
    </source>
</evidence>
<comment type="caution">
    <text evidence="2">The sequence shown here is derived from an EMBL/GenBank/DDBJ whole genome shotgun (WGS) entry which is preliminary data.</text>
</comment>
<reference evidence="2" key="1">
    <citation type="submission" date="2023-07" db="EMBL/GenBank/DDBJ databases">
        <authorList>
            <consortium name="AG Swart"/>
            <person name="Singh M."/>
            <person name="Singh A."/>
            <person name="Seah K."/>
            <person name="Emmerich C."/>
        </authorList>
    </citation>
    <scope>NUCLEOTIDE SEQUENCE</scope>
    <source>
        <strain evidence="2">DP1</strain>
    </source>
</reference>
<protein>
    <submittedName>
        <fullName evidence="2">Uncharacterized protein</fullName>
    </submittedName>
</protein>
<evidence type="ECO:0000313" key="3">
    <source>
        <dbReference type="Proteomes" id="UP001295684"/>
    </source>
</evidence>
<proteinExistence type="predicted"/>
<feature type="region of interest" description="Disordered" evidence="1">
    <location>
        <begin position="425"/>
        <end position="446"/>
    </location>
</feature>
<evidence type="ECO:0000256" key="1">
    <source>
        <dbReference type="SAM" id="MobiDB-lite"/>
    </source>
</evidence>
<dbReference type="EMBL" id="CAMPGE010002673">
    <property type="protein sequence ID" value="CAI2361483.1"/>
    <property type="molecule type" value="Genomic_DNA"/>
</dbReference>
<accession>A0AAD1X3B5</accession>
<keyword evidence="3" id="KW-1185">Reference proteome</keyword>
<gene>
    <name evidence="2" type="ORF">ECRASSUSDP1_LOCUS2794</name>
</gene>
<feature type="compositionally biased region" description="Basic and acidic residues" evidence="1">
    <location>
        <begin position="435"/>
        <end position="446"/>
    </location>
</feature>
<sequence>MGDNTPKISRNLYRTQSLRSYKFHTPKQNKHLTVNTDLVVPSRNYKIQSAFFKKYTPIKIKNKSQKKASFDVAASSDSSFSSHNVTEEDIQRLKIRPAKVQKEAKLFRTIKPRLTKINSKKNIWRATGKKSYKKPSISVSQCNLEKEKRESIQRAVDDARNNFEMKLNKKFSQVKLYKSQEEIDKNPPDKILKNMANYIDLISQAAREKIQTLQASRSLRSRLRTNIDQAMTSSLGGDSLEMLETSEPNSITTEKIFSKLRSSYRLSKHFNAESIKSLAKKREVLKMQQVVQEKEIKKIIEQYTEGNKETEQQYLERIITEAKLLSSWGKREVFKTQSVALNTKNMNMTKINPTEQGKLLYIKLRNQANKQQNQRRLSLDQPRRKMITLKDYQNLTNKLLKIKKNNMATRLADQSEQNSEFLYISNSSDSGRYIPPERETSPKKLS</sequence>
<organism evidence="2 3">
    <name type="scientific">Euplotes crassus</name>
    <dbReference type="NCBI Taxonomy" id="5936"/>
    <lineage>
        <taxon>Eukaryota</taxon>
        <taxon>Sar</taxon>
        <taxon>Alveolata</taxon>
        <taxon>Ciliophora</taxon>
        <taxon>Intramacronucleata</taxon>
        <taxon>Spirotrichea</taxon>
        <taxon>Hypotrichia</taxon>
        <taxon>Euplotida</taxon>
        <taxon>Euplotidae</taxon>
        <taxon>Moneuplotes</taxon>
    </lineage>
</organism>
<dbReference type="AlphaFoldDB" id="A0AAD1X3B5"/>
<name>A0AAD1X3B5_EUPCR</name>